<dbReference type="PANTHER" id="PTHR43780">
    <property type="entry name" value="1-AMINOCYCLOPROPANE-1-CARBOXYLATE DEAMINASE-RELATED"/>
    <property type="match status" value="1"/>
</dbReference>
<comment type="caution">
    <text evidence="7">The sequence shown here is derived from an EMBL/GenBank/DDBJ whole genome shotgun (WGS) entry which is preliminary data.</text>
</comment>
<dbReference type="InterPro" id="IPR036052">
    <property type="entry name" value="TrpB-like_PALP_sf"/>
</dbReference>
<accession>A0A418M4X0</accession>
<organism evidence="7 8">
    <name type="scientific">Fibrisoma montanum</name>
    <dbReference type="NCBI Taxonomy" id="2305895"/>
    <lineage>
        <taxon>Bacteria</taxon>
        <taxon>Pseudomonadati</taxon>
        <taxon>Bacteroidota</taxon>
        <taxon>Cytophagia</taxon>
        <taxon>Cytophagales</taxon>
        <taxon>Spirosomataceae</taxon>
        <taxon>Fibrisoma</taxon>
    </lineage>
</organism>
<dbReference type="InterPro" id="IPR027278">
    <property type="entry name" value="ACCD_DCysDesulf"/>
</dbReference>
<dbReference type="GO" id="GO:0019148">
    <property type="term" value="F:D-cysteine desulfhydrase activity"/>
    <property type="evidence" value="ECO:0007669"/>
    <property type="project" value="TreeGrafter"/>
</dbReference>
<dbReference type="Proteomes" id="UP000283523">
    <property type="component" value="Unassembled WGS sequence"/>
</dbReference>
<comment type="cofactor">
    <cofactor evidence="1">
        <name>pyridoxal 5'-phosphate</name>
        <dbReference type="ChEBI" id="CHEBI:597326"/>
    </cofactor>
</comment>
<feature type="active site" description="Nucleophile" evidence="4">
    <location>
        <position position="75"/>
    </location>
</feature>
<dbReference type="SUPFAM" id="SSF53686">
    <property type="entry name" value="Tryptophan synthase beta subunit-like PLP-dependent enzymes"/>
    <property type="match status" value="1"/>
</dbReference>
<evidence type="ECO:0000313" key="8">
    <source>
        <dbReference type="Proteomes" id="UP000283523"/>
    </source>
</evidence>
<dbReference type="PIRSF" id="PIRSF006278">
    <property type="entry name" value="ACCD_DCysDesulf"/>
    <property type="match status" value="1"/>
</dbReference>
<gene>
    <name evidence="7" type="ORF">DYU11_21975</name>
</gene>
<dbReference type="InterPro" id="IPR001926">
    <property type="entry name" value="TrpB-like_PALP"/>
</dbReference>
<keyword evidence="3 5" id="KW-0663">Pyridoxal phosphate</keyword>
<protein>
    <submittedName>
        <fullName evidence="7">Pyridoxal-phosphate dependent enzyme</fullName>
    </submittedName>
</protein>
<comment type="similarity">
    <text evidence="2">Belongs to the ACC deaminase/D-cysteine desulfhydrase family.</text>
</comment>
<evidence type="ECO:0000256" key="5">
    <source>
        <dbReference type="PIRSR" id="PIRSR006278-2"/>
    </source>
</evidence>
<dbReference type="Gene3D" id="3.40.50.1100">
    <property type="match status" value="2"/>
</dbReference>
<dbReference type="AlphaFoldDB" id="A0A418M4X0"/>
<dbReference type="OrthoDB" id="9801249at2"/>
<sequence length="315" mass="34406">MDELERQLAAFVRDSPLQRLDDPFPDPVPIHLYMKRDDRLHPLVSGNKWRKLKYNLLDARRQNLDTLVTFGGAFSNHLYATAAAGQVFGFRTIGIVRGEEYPQRDTSTLAFCRRAGMRLYGISRSAYRDVTSSGTASEQTDFVTRVTGMPAGFYVLPEGGTNALAVRGVAELLPDIQMQLGRTPDFVCCPVGTGGTVAGLASSASSSTTVVGFSALKGGSFLRDEVERLLGYAPQNLRIQTEYHGGGYARTTPELLAFMRVFEQKTGIRIEQVYTGKMLFGLYDLARTGYFPAGSVVVAVHTGGLQGRSSLLDTP</sequence>
<evidence type="ECO:0000313" key="7">
    <source>
        <dbReference type="EMBL" id="RIV20808.1"/>
    </source>
</evidence>
<feature type="domain" description="Tryptophan synthase beta chain-like PALP" evidence="6">
    <location>
        <begin position="12"/>
        <end position="303"/>
    </location>
</feature>
<dbReference type="EMBL" id="QXED01000006">
    <property type="protein sequence ID" value="RIV20808.1"/>
    <property type="molecule type" value="Genomic_DNA"/>
</dbReference>
<evidence type="ECO:0000256" key="3">
    <source>
        <dbReference type="ARBA" id="ARBA00022898"/>
    </source>
</evidence>
<evidence type="ECO:0000259" key="6">
    <source>
        <dbReference type="Pfam" id="PF00291"/>
    </source>
</evidence>
<keyword evidence="8" id="KW-1185">Reference proteome</keyword>
<dbReference type="RefSeq" id="WP_119669974.1">
    <property type="nucleotide sequence ID" value="NZ_QXED01000006.1"/>
</dbReference>
<evidence type="ECO:0000256" key="2">
    <source>
        <dbReference type="ARBA" id="ARBA00008639"/>
    </source>
</evidence>
<feature type="modified residue" description="N6-(pyridoxal phosphate)lysine" evidence="5">
    <location>
        <position position="48"/>
    </location>
</feature>
<proteinExistence type="inferred from homology"/>
<dbReference type="Pfam" id="PF00291">
    <property type="entry name" value="PALP"/>
    <property type="match status" value="1"/>
</dbReference>
<evidence type="ECO:0000256" key="4">
    <source>
        <dbReference type="PIRSR" id="PIRSR006278-1"/>
    </source>
</evidence>
<reference evidence="7 8" key="1">
    <citation type="submission" date="2018-08" db="EMBL/GenBank/DDBJ databases">
        <title>Fibrisoma montanum sp. nov., isolated from Danxia mountain soil.</title>
        <authorList>
            <person name="Huang Y."/>
        </authorList>
    </citation>
    <scope>NUCLEOTIDE SEQUENCE [LARGE SCALE GENOMIC DNA]</scope>
    <source>
        <strain evidence="7 8">HYT19</strain>
    </source>
</reference>
<dbReference type="PANTHER" id="PTHR43780:SF2">
    <property type="entry name" value="1-AMINOCYCLOPROPANE-1-CARBOXYLATE DEAMINASE-RELATED"/>
    <property type="match status" value="1"/>
</dbReference>
<name>A0A418M4X0_9BACT</name>
<evidence type="ECO:0000256" key="1">
    <source>
        <dbReference type="ARBA" id="ARBA00001933"/>
    </source>
</evidence>